<evidence type="ECO:0000256" key="1">
    <source>
        <dbReference type="SAM" id="Phobius"/>
    </source>
</evidence>
<dbReference type="RefSeq" id="WP_008484614.1">
    <property type="nucleotide sequence ID" value="NZ_AMRI01000012.1"/>
</dbReference>
<feature type="transmembrane region" description="Helical" evidence="1">
    <location>
        <begin position="79"/>
        <end position="100"/>
    </location>
</feature>
<dbReference type="EMBL" id="AMRI01000012">
    <property type="protein sequence ID" value="EKE73731.1"/>
    <property type="molecule type" value="Genomic_DNA"/>
</dbReference>
<keyword evidence="3" id="KW-1185">Reference proteome</keyword>
<sequence length="109" mass="11780">MGKKTLIILALVAAWLYFAFGGDWQHHVMVMSGHNSWQVDSNLGAVALVGVLFLVALVTLGGTLLGVVLLLLLICGSLFFGLAFVSIPLWLPLLVIWLLVRPSRRVNAG</sequence>
<protein>
    <submittedName>
        <fullName evidence="2">Uncharacterized protein</fullName>
    </submittedName>
</protein>
<dbReference type="Proteomes" id="UP000006755">
    <property type="component" value="Unassembled WGS sequence"/>
</dbReference>
<feature type="transmembrane region" description="Helical" evidence="1">
    <location>
        <begin position="45"/>
        <end position="72"/>
    </location>
</feature>
<gene>
    <name evidence="2" type="ORF">B3C1_10047</name>
</gene>
<comment type="caution">
    <text evidence="2">The sequence shown here is derived from an EMBL/GenBank/DDBJ whole genome shotgun (WGS) entry which is preliminary data.</text>
</comment>
<dbReference type="STRING" id="745411.B3C1_10047"/>
<keyword evidence="1" id="KW-0472">Membrane</keyword>
<evidence type="ECO:0000313" key="2">
    <source>
        <dbReference type="EMBL" id="EKE73731.1"/>
    </source>
</evidence>
<organism evidence="2 3">
    <name type="scientific">Gallaecimonas xiamenensis 3-C-1</name>
    <dbReference type="NCBI Taxonomy" id="745411"/>
    <lineage>
        <taxon>Bacteria</taxon>
        <taxon>Pseudomonadati</taxon>
        <taxon>Pseudomonadota</taxon>
        <taxon>Gammaproteobacteria</taxon>
        <taxon>Enterobacterales</taxon>
        <taxon>Gallaecimonadaceae</taxon>
        <taxon>Gallaecimonas</taxon>
    </lineage>
</organism>
<proteinExistence type="predicted"/>
<name>K2IU08_9GAMM</name>
<keyword evidence="1" id="KW-0812">Transmembrane</keyword>
<evidence type="ECO:0000313" key="3">
    <source>
        <dbReference type="Proteomes" id="UP000006755"/>
    </source>
</evidence>
<keyword evidence="1" id="KW-1133">Transmembrane helix</keyword>
<reference evidence="2 3" key="1">
    <citation type="journal article" date="2012" name="J. Bacteriol.">
        <title>Genome Sequence of Gallaecimonas xiamenensis Type Strain 3-C-1.</title>
        <authorList>
            <person name="Lai Q."/>
            <person name="Wang L."/>
            <person name="Wang W."/>
            <person name="Shao Z."/>
        </authorList>
    </citation>
    <scope>NUCLEOTIDE SEQUENCE [LARGE SCALE GENOMIC DNA]</scope>
    <source>
        <strain evidence="2 3">3-C-1</strain>
    </source>
</reference>
<dbReference type="AlphaFoldDB" id="K2IU08"/>
<accession>K2IU08</accession>
<dbReference type="OrthoDB" id="10001243at2"/>